<feature type="domain" description="RDD" evidence="6">
    <location>
        <begin position="21"/>
        <end position="142"/>
    </location>
</feature>
<dbReference type="HOGENOM" id="CLU_054176_1_0_6"/>
<dbReference type="KEGG" id="oai:OLEAN_C22150"/>
<keyword evidence="2 5" id="KW-0812">Transmembrane</keyword>
<evidence type="ECO:0000256" key="3">
    <source>
        <dbReference type="ARBA" id="ARBA00022989"/>
    </source>
</evidence>
<evidence type="ECO:0000313" key="7">
    <source>
        <dbReference type="EMBL" id="CCK76391.1"/>
    </source>
</evidence>
<feature type="transmembrane region" description="Helical" evidence="5">
    <location>
        <begin position="28"/>
        <end position="51"/>
    </location>
</feature>
<keyword evidence="8" id="KW-1185">Reference proteome</keyword>
<keyword evidence="4 5" id="KW-0472">Membrane</keyword>
<evidence type="ECO:0000256" key="4">
    <source>
        <dbReference type="ARBA" id="ARBA00023136"/>
    </source>
</evidence>
<dbReference type="InterPro" id="IPR010432">
    <property type="entry name" value="RDD"/>
</dbReference>
<protein>
    <recommendedName>
        <fullName evidence="6">RDD domain-containing protein</fullName>
    </recommendedName>
</protein>
<evidence type="ECO:0000256" key="2">
    <source>
        <dbReference type="ARBA" id="ARBA00022692"/>
    </source>
</evidence>
<dbReference type="AlphaFoldDB" id="R4YMZ8"/>
<dbReference type="EMBL" id="FO203512">
    <property type="protein sequence ID" value="CCK76391.1"/>
    <property type="molecule type" value="Genomic_DNA"/>
</dbReference>
<feature type="transmembrane region" description="Helical" evidence="5">
    <location>
        <begin position="57"/>
        <end position="77"/>
    </location>
</feature>
<reference evidence="7 8" key="1">
    <citation type="journal article" date="2013" name="Nat. Commun.">
        <title>Genome sequence and functional genomic analysis of the oil-degrading bacterium Oleispira antarctica.</title>
        <authorList>
            <person name="Kube M."/>
            <person name="Chernikova T.N."/>
            <person name="Al-Ramahi Y."/>
            <person name="Beloqui A."/>
            <person name="Lopez-Cortez N."/>
            <person name="Guazzaroni M.E."/>
            <person name="Heipieper H.J."/>
            <person name="Klages S."/>
            <person name="Kotsyurbenko O.R."/>
            <person name="Langer I."/>
            <person name="Nechitaylo T.Y."/>
            <person name="Lunsdorf H."/>
            <person name="Fernandez M."/>
            <person name="Juarez S."/>
            <person name="Ciordia S."/>
            <person name="Singer A."/>
            <person name="Kagan O."/>
            <person name="Egorova O."/>
            <person name="Petit P.A."/>
            <person name="Stogios P."/>
            <person name="Kim Y."/>
            <person name="Tchigvintsev A."/>
            <person name="Flick R."/>
            <person name="Denaro R."/>
            <person name="Genovese M."/>
            <person name="Albar J.P."/>
            <person name="Reva O.N."/>
            <person name="Martinez-Gomariz M."/>
            <person name="Tran H."/>
            <person name="Ferrer M."/>
            <person name="Savchenko A."/>
            <person name="Yakunin A.F."/>
            <person name="Yakimov M.M."/>
            <person name="Golyshina O.V."/>
            <person name="Reinhardt R."/>
            <person name="Golyshin P.N."/>
        </authorList>
    </citation>
    <scope>NUCLEOTIDE SEQUENCE [LARGE SCALE GENOMIC DNA]</scope>
</reference>
<proteinExistence type="predicted"/>
<comment type="subcellular location">
    <subcellularLocation>
        <location evidence="1">Membrane</location>
        <topology evidence="1">Multi-pass membrane protein</topology>
    </subcellularLocation>
</comment>
<dbReference type="GO" id="GO:0016020">
    <property type="term" value="C:membrane"/>
    <property type="evidence" value="ECO:0007669"/>
    <property type="project" value="UniProtKB-SubCell"/>
</dbReference>
<dbReference type="Proteomes" id="UP000032749">
    <property type="component" value="Chromosome"/>
</dbReference>
<evidence type="ECO:0000256" key="1">
    <source>
        <dbReference type="ARBA" id="ARBA00004141"/>
    </source>
</evidence>
<accession>R4YMZ8</accession>
<dbReference type="PANTHER" id="PTHR38480">
    <property type="entry name" value="SLR0254 PROTEIN"/>
    <property type="match status" value="1"/>
</dbReference>
<keyword evidence="3 5" id="KW-1133">Transmembrane helix</keyword>
<dbReference type="STRING" id="698738.OLEAN_C22150"/>
<evidence type="ECO:0000256" key="5">
    <source>
        <dbReference type="SAM" id="Phobius"/>
    </source>
</evidence>
<name>R4YMZ8_OLEAN</name>
<dbReference type="Pfam" id="PF06271">
    <property type="entry name" value="RDD"/>
    <property type="match status" value="1"/>
</dbReference>
<gene>
    <name evidence="7" type="ORF">OLEAN_C22150</name>
</gene>
<evidence type="ECO:0000259" key="6">
    <source>
        <dbReference type="Pfam" id="PF06271"/>
    </source>
</evidence>
<dbReference type="PANTHER" id="PTHR38480:SF1">
    <property type="entry name" value="SLR0254 PROTEIN"/>
    <property type="match status" value="1"/>
</dbReference>
<evidence type="ECO:0000313" key="8">
    <source>
        <dbReference type="Proteomes" id="UP000032749"/>
    </source>
</evidence>
<organism evidence="7 8">
    <name type="scientific">Oleispira antarctica RB-8</name>
    <dbReference type="NCBI Taxonomy" id="698738"/>
    <lineage>
        <taxon>Bacteria</taxon>
        <taxon>Pseudomonadati</taxon>
        <taxon>Pseudomonadota</taxon>
        <taxon>Gammaproteobacteria</taxon>
        <taxon>Oceanospirillales</taxon>
        <taxon>Oceanospirillaceae</taxon>
        <taxon>Oleispira</taxon>
    </lineage>
</organism>
<sequence length="232" mass="25957">MLDSSISYETPEGIQIQLPIAGPLIRGLAWLIDFLIRSVVYIIAVIALSSLGEVGQGILLIGLFFGEWLYPTIFEVMKGASPGKMIMGLYVTMDDGTALTWQAGLTRNLLRAVDFLPFLYITGLICSLCNRNFQRIGDLVAGSLVVYKEEDKQLHSEKNVYKPKALPLPFTAREQRILLHFQDRHDNISESRKIELANILAPVINHKDQEAVDILNQYAAWVRGADAQEAKQ</sequence>